<evidence type="ECO:0000313" key="2">
    <source>
        <dbReference type="Proteomes" id="UP000821845"/>
    </source>
</evidence>
<proteinExistence type="predicted"/>
<dbReference type="Proteomes" id="UP000821845">
    <property type="component" value="Chromosome 1"/>
</dbReference>
<reference evidence="1" key="1">
    <citation type="submission" date="2020-05" db="EMBL/GenBank/DDBJ databases">
        <title>Large-scale comparative analyses of tick genomes elucidate their genetic diversity and vector capacities.</title>
        <authorList>
            <person name="Jia N."/>
            <person name="Wang J."/>
            <person name="Shi W."/>
            <person name="Du L."/>
            <person name="Sun Y."/>
            <person name="Zhan W."/>
            <person name="Jiang J."/>
            <person name="Wang Q."/>
            <person name="Zhang B."/>
            <person name="Ji P."/>
            <person name="Sakyi L.B."/>
            <person name="Cui X."/>
            <person name="Yuan T."/>
            <person name="Jiang B."/>
            <person name="Yang W."/>
            <person name="Lam T.T.-Y."/>
            <person name="Chang Q."/>
            <person name="Ding S."/>
            <person name="Wang X."/>
            <person name="Zhu J."/>
            <person name="Ruan X."/>
            <person name="Zhao L."/>
            <person name="Wei J."/>
            <person name="Que T."/>
            <person name="Du C."/>
            <person name="Cheng J."/>
            <person name="Dai P."/>
            <person name="Han X."/>
            <person name="Huang E."/>
            <person name="Gao Y."/>
            <person name="Liu J."/>
            <person name="Shao H."/>
            <person name="Ye R."/>
            <person name="Li L."/>
            <person name="Wei W."/>
            <person name="Wang X."/>
            <person name="Wang C."/>
            <person name="Yang T."/>
            <person name="Huo Q."/>
            <person name="Li W."/>
            <person name="Guo W."/>
            <person name="Chen H."/>
            <person name="Zhou L."/>
            <person name="Ni X."/>
            <person name="Tian J."/>
            <person name="Zhou Y."/>
            <person name="Sheng Y."/>
            <person name="Liu T."/>
            <person name="Pan Y."/>
            <person name="Xia L."/>
            <person name="Li J."/>
            <person name="Zhao F."/>
            <person name="Cao W."/>
        </authorList>
    </citation>
    <scope>NUCLEOTIDE SEQUENCE</scope>
    <source>
        <strain evidence="1">Hyas-2018</strain>
    </source>
</reference>
<organism evidence="1 2">
    <name type="scientific">Hyalomma asiaticum</name>
    <name type="common">Tick</name>
    <dbReference type="NCBI Taxonomy" id="266040"/>
    <lineage>
        <taxon>Eukaryota</taxon>
        <taxon>Metazoa</taxon>
        <taxon>Ecdysozoa</taxon>
        <taxon>Arthropoda</taxon>
        <taxon>Chelicerata</taxon>
        <taxon>Arachnida</taxon>
        <taxon>Acari</taxon>
        <taxon>Parasitiformes</taxon>
        <taxon>Ixodida</taxon>
        <taxon>Ixodoidea</taxon>
        <taxon>Ixodidae</taxon>
        <taxon>Hyalomminae</taxon>
        <taxon>Hyalomma</taxon>
    </lineage>
</organism>
<sequence length="143" mass="14859">MIGRCAQRAGRARCDQHGQHLSFRGVGFARAAAGGAPRPWQCACKASKPRPAKADPNCAEPTSRKRALLAPRSLLPAGATHPVILARSCVVSFRRGGGGQGGPARCTVQAPGIAGAGCPRTTFAEALLHAVIRGHDRGMFTAR</sequence>
<dbReference type="EMBL" id="CM023481">
    <property type="protein sequence ID" value="KAH6946467.1"/>
    <property type="molecule type" value="Genomic_DNA"/>
</dbReference>
<accession>A0ACB7TJH4</accession>
<evidence type="ECO:0000313" key="1">
    <source>
        <dbReference type="EMBL" id="KAH6946467.1"/>
    </source>
</evidence>
<gene>
    <name evidence="1" type="ORF">HPB50_013680</name>
</gene>
<protein>
    <submittedName>
        <fullName evidence="1">Uncharacterized protein</fullName>
    </submittedName>
</protein>
<name>A0ACB7TJH4_HYAAI</name>
<comment type="caution">
    <text evidence="1">The sequence shown here is derived from an EMBL/GenBank/DDBJ whole genome shotgun (WGS) entry which is preliminary data.</text>
</comment>
<keyword evidence="2" id="KW-1185">Reference proteome</keyword>